<dbReference type="Proteomes" id="UP000022141">
    <property type="component" value="Unassembled WGS sequence"/>
</dbReference>
<comment type="cofactor">
    <cofactor evidence="6">
        <name>[4Fe-4S] cluster</name>
        <dbReference type="ChEBI" id="CHEBI:49883"/>
    </cofactor>
</comment>
<comment type="function">
    <text evidence="6">Could be involved in the maturation of NapA, the catalytic subunit of the periplasmic nitrate reductase, before its export into the periplasm.</text>
</comment>
<dbReference type="PANTHER" id="PTHR43122:SF1">
    <property type="entry name" value="IRON-SULFUR-BINDING PROTEIN"/>
    <property type="match status" value="1"/>
</dbReference>
<feature type="binding site" evidence="6">
    <location>
        <position position="37"/>
    </location>
    <ligand>
        <name>[4Fe-4S] cluster</name>
        <dbReference type="ChEBI" id="CHEBI:49883"/>
        <label>1</label>
    </ligand>
</feature>
<feature type="binding site" evidence="6">
    <location>
        <position position="142"/>
    </location>
    <ligand>
        <name>[4Fe-4S] cluster</name>
        <dbReference type="ChEBI" id="CHEBI:49883"/>
        <label>3</label>
    </ligand>
</feature>
<dbReference type="PROSITE" id="PS51379">
    <property type="entry name" value="4FE4S_FER_2"/>
    <property type="match status" value="3"/>
</dbReference>
<feature type="binding site" evidence="6">
    <location>
        <position position="152"/>
    </location>
    <ligand>
        <name>[4Fe-4S] cluster</name>
        <dbReference type="ChEBI" id="CHEBI:49883"/>
        <label>3</label>
    </ligand>
</feature>
<evidence type="ECO:0000256" key="3">
    <source>
        <dbReference type="ARBA" id="ARBA00022737"/>
    </source>
</evidence>
<keyword evidence="5 6" id="KW-0411">Iron-sulfur</keyword>
<accession>A0A011QHN5</accession>
<comment type="subcellular location">
    <subcellularLocation>
        <location evidence="6">Cytoplasm</location>
    </subcellularLocation>
</comment>
<name>A0A011QHN5_ACCRE</name>
<dbReference type="NCBIfam" id="TIGR00402">
    <property type="entry name" value="napF"/>
    <property type="match status" value="1"/>
</dbReference>
<comment type="similarity">
    <text evidence="6">Belongs to the NapF family.</text>
</comment>
<keyword evidence="3 6" id="KW-0677">Repeat</keyword>
<dbReference type="HAMAP" id="MF_02201">
    <property type="entry name" value="NapF"/>
    <property type="match status" value="1"/>
</dbReference>
<feature type="binding site" evidence="6">
    <location>
        <position position="145"/>
    </location>
    <ligand>
        <name>[4Fe-4S] cluster</name>
        <dbReference type="ChEBI" id="CHEBI:49883"/>
        <label>3</label>
    </ligand>
</feature>
<gene>
    <name evidence="6" type="primary">napF</name>
    <name evidence="8" type="ORF">AW11_02150</name>
</gene>
<reference evidence="8" key="1">
    <citation type="submission" date="2014-02" db="EMBL/GenBank/DDBJ databases">
        <title>Expanding our view of genomic diversity in Candidatus Accumulibacter clades.</title>
        <authorList>
            <person name="Skennerton C.T."/>
            <person name="Barr J.J."/>
            <person name="Slater F.R."/>
            <person name="Bond P.L."/>
            <person name="Tyson G.W."/>
        </authorList>
    </citation>
    <scope>NUCLEOTIDE SEQUENCE [LARGE SCALE GENOMIC DNA]</scope>
</reference>
<dbReference type="CDD" id="cd10564">
    <property type="entry name" value="NapF_like"/>
    <property type="match status" value="1"/>
</dbReference>
<dbReference type="AlphaFoldDB" id="A0A011QHN5"/>
<evidence type="ECO:0000259" key="7">
    <source>
        <dbReference type="PROSITE" id="PS51379"/>
    </source>
</evidence>
<evidence type="ECO:0000256" key="1">
    <source>
        <dbReference type="ARBA" id="ARBA00022485"/>
    </source>
</evidence>
<dbReference type="eggNOG" id="COG1145">
    <property type="taxonomic scope" value="Bacteria"/>
</dbReference>
<keyword evidence="1 6" id="KW-0004">4Fe-4S</keyword>
<dbReference type="GO" id="GO:0005737">
    <property type="term" value="C:cytoplasm"/>
    <property type="evidence" value="ECO:0007669"/>
    <property type="project" value="UniProtKB-SubCell"/>
</dbReference>
<evidence type="ECO:0000313" key="8">
    <source>
        <dbReference type="EMBL" id="EXI88530.1"/>
    </source>
</evidence>
<dbReference type="SUPFAM" id="SSF54862">
    <property type="entry name" value="4Fe-4S ferredoxins"/>
    <property type="match status" value="1"/>
</dbReference>
<keyword evidence="6" id="KW-0963">Cytoplasm</keyword>
<dbReference type="Gene3D" id="3.30.70.20">
    <property type="match status" value="2"/>
</dbReference>
<proteinExistence type="inferred from homology"/>
<dbReference type="GO" id="GO:0051539">
    <property type="term" value="F:4 iron, 4 sulfur cluster binding"/>
    <property type="evidence" value="ECO:0007669"/>
    <property type="project" value="UniProtKB-UniRule"/>
</dbReference>
<dbReference type="PROSITE" id="PS51318">
    <property type="entry name" value="TAT"/>
    <property type="match status" value="1"/>
</dbReference>
<dbReference type="InterPro" id="IPR017896">
    <property type="entry name" value="4Fe4S_Fe-S-bd"/>
</dbReference>
<keyword evidence="4 6" id="KW-0408">Iron</keyword>
<sequence>MSDPASRRNFLRGRFARATAPLRPPWAVAEEAFLQACTRCADCQPVCPTGIIRNSDSGYPVLDFGVGECSFCAACVDACTTGALRRAPAQEAWFLRAAIGERCLAARQIECRICGDHCLAGAIRFVPRVGGIALPVVDTSRCTGCAACFAPCPTQAIRIGEIDERR</sequence>
<feature type="domain" description="4Fe-4S ferredoxin-type" evidence="7">
    <location>
        <begin position="58"/>
        <end position="89"/>
    </location>
</feature>
<evidence type="ECO:0000256" key="5">
    <source>
        <dbReference type="ARBA" id="ARBA00023014"/>
    </source>
</evidence>
<comment type="caution">
    <text evidence="8">The sequence shown here is derived from an EMBL/GenBank/DDBJ whole genome shotgun (WGS) entry which is preliminary data.</text>
</comment>
<feature type="binding site" evidence="6">
    <location>
        <position position="40"/>
    </location>
    <ligand>
        <name>[4Fe-4S] cluster</name>
        <dbReference type="ChEBI" id="CHEBI:49883"/>
        <label>1</label>
    </ligand>
</feature>
<feature type="binding site" evidence="6">
    <location>
        <position position="75"/>
    </location>
    <ligand>
        <name>[4Fe-4S] cluster</name>
        <dbReference type="ChEBI" id="CHEBI:49883"/>
        <label>2</label>
    </ligand>
</feature>
<feature type="domain" description="4Fe-4S ferredoxin-type" evidence="7">
    <location>
        <begin position="133"/>
        <end position="162"/>
    </location>
</feature>
<dbReference type="InterPro" id="IPR017900">
    <property type="entry name" value="4Fe4S_Fe_S_CS"/>
</dbReference>
<organism evidence="8 9">
    <name type="scientific">Accumulibacter regalis</name>
    <dbReference type="NCBI Taxonomy" id="522306"/>
    <lineage>
        <taxon>Bacteria</taxon>
        <taxon>Pseudomonadati</taxon>
        <taxon>Pseudomonadota</taxon>
        <taxon>Betaproteobacteria</taxon>
        <taxon>Candidatus Accumulibacter</taxon>
    </lineage>
</organism>
<dbReference type="InterPro" id="IPR006311">
    <property type="entry name" value="TAT_signal"/>
</dbReference>
<dbReference type="EMBL" id="JEMY01000026">
    <property type="protein sequence ID" value="EXI88530.1"/>
    <property type="molecule type" value="Genomic_DNA"/>
</dbReference>
<feature type="binding site" evidence="6">
    <location>
        <position position="79"/>
    </location>
    <ligand>
        <name>[4Fe-4S] cluster</name>
        <dbReference type="ChEBI" id="CHEBI:49883"/>
        <label>2</label>
    </ligand>
</feature>
<comment type="subunit">
    <text evidence="6">Interacts with the cytoplasmic NapA precursor.</text>
</comment>
<feature type="binding site" evidence="6">
    <location>
        <position position="69"/>
    </location>
    <ligand>
        <name>[4Fe-4S] cluster</name>
        <dbReference type="ChEBI" id="CHEBI:49883"/>
        <label>2</label>
    </ligand>
</feature>
<feature type="domain" description="4Fe-4S ferredoxin-type" evidence="7">
    <location>
        <begin position="28"/>
        <end position="57"/>
    </location>
</feature>
<dbReference type="PATRIC" id="fig|1454004.3.peg.2228"/>
<keyword evidence="9" id="KW-1185">Reference proteome</keyword>
<dbReference type="PROSITE" id="PS00198">
    <property type="entry name" value="4FE4S_FER_1"/>
    <property type="match status" value="2"/>
</dbReference>
<protein>
    <recommendedName>
        <fullName evidence="6">Ferredoxin-type protein NapF</fullName>
    </recommendedName>
</protein>
<dbReference type="Pfam" id="PF13187">
    <property type="entry name" value="Fer4_9"/>
    <property type="match status" value="1"/>
</dbReference>
<dbReference type="GO" id="GO:0046872">
    <property type="term" value="F:metal ion binding"/>
    <property type="evidence" value="ECO:0007669"/>
    <property type="project" value="UniProtKB-KW"/>
</dbReference>
<evidence type="ECO:0000313" key="9">
    <source>
        <dbReference type="Proteomes" id="UP000022141"/>
    </source>
</evidence>
<feature type="binding site" evidence="6">
    <location>
        <position position="47"/>
    </location>
    <ligand>
        <name>[4Fe-4S] cluster</name>
        <dbReference type="ChEBI" id="CHEBI:49883"/>
        <label>1</label>
    </ligand>
</feature>
<feature type="binding site" evidence="6">
    <location>
        <position position="72"/>
    </location>
    <ligand>
        <name>[4Fe-4S] cluster</name>
        <dbReference type="ChEBI" id="CHEBI:49883"/>
        <label>2</label>
    </ligand>
</feature>
<evidence type="ECO:0000256" key="4">
    <source>
        <dbReference type="ARBA" id="ARBA00023004"/>
    </source>
</evidence>
<feature type="binding site" evidence="6">
    <location>
        <position position="43"/>
    </location>
    <ligand>
        <name>[4Fe-4S] cluster</name>
        <dbReference type="ChEBI" id="CHEBI:49883"/>
        <label>1</label>
    </ligand>
</feature>
<evidence type="ECO:0000256" key="2">
    <source>
        <dbReference type="ARBA" id="ARBA00022723"/>
    </source>
</evidence>
<evidence type="ECO:0000256" key="6">
    <source>
        <dbReference type="HAMAP-Rule" id="MF_02201"/>
    </source>
</evidence>
<dbReference type="Pfam" id="PF12838">
    <property type="entry name" value="Fer4_7"/>
    <property type="match status" value="1"/>
</dbReference>
<keyword evidence="2 6" id="KW-0479">Metal-binding</keyword>
<dbReference type="STRING" id="1454004.AW11_02150"/>
<dbReference type="PANTHER" id="PTHR43122">
    <property type="entry name" value="FERREDOXIN SUBUNIT OF PYRUVATE:FLAVODOXIN OXIDOREDUCTASE-RELATED"/>
    <property type="match status" value="1"/>
</dbReference>
<feature type="binding site" evidence="6">
    <location>
        <position position="148"/>
    </location>
    <ligand>
        <name>[4Fe-4S] cluster</name>
        <dbReference type="ChEBI" id="CHEBI:49883"/>
        <label>3</label>
    </ligand>
</feature>
<dbReference type="InterPro" id="IPR004496">
    <property type="entry name" value="NapF"/>
</dbReference>